<protein>
    <submittedName>
        <fullName evidence="1">Uncharacterized protein</fullName>
    </submittedName>
</protein>
<accession>A7VNT6</accession>
<reference evidence="1 2" key="1">
    <citation type="submission" date="2007-08" db="EMBL/GenBank/DDBJ databases">
        <title>Draft genome sequence of Clostridium leptum (DSM 753).</title>
        <authorList>
            <person name="Sudarsanam P."/>
            <person name="Ley R."/>
            <person name="Guruge J."/>
            <person name="Turnbaugh P.J."/>
            <person name="Mahowald M."/>
            <person name="Liep D."/>
            <person name="Gordon J."/>
        </authorList>
    </citation>
    <scope>NUCLEOTIDE SEQUENCE [LARGE SCALE GENOMIC DNA]</scope>
    <source>
        <strain evidence="1 2">DSM 753</strain>
    </source>
</reference>
<evidence type="ECO:0000313" key="1">
    <source>
        <dbReference type="EMBL" id="EDO62996.1"/>
    </source>
</evidence>
<gene>
    <name evidence="1" type="ORF">CLOLEP_00212</name>
</gene>
<dbReference type="EMBL" id="ABCB02000009">
    <property type="protein sequence ID" value="EDO62996.1"/>
    <property type="molecule type" value="Genomic_DNA"/>
</dbReference>
<comment type="caution">
    <text evidence="1">The sequence shown here is derived from an EMBL/GenBank/DDBJ whole genome shotgun (WGS) entry which is preliminary data.</text>
</comment>
<sequence>MHISFTIIAYICKEINHIFRKNLTENKKNFREASRRSSSAC</sequence>
<reference evidence="1 2" key="2">
    <citation type="submission" date="2007-08" db="EMBL/GenBank/DDBJ databases">
        <authorList>
            <person name="Fulton L."/>
            <person name="Clifton S."/>
            <person name="Fulton B."/>
            <person name="Xu J."/>
            <person name="Minx P."/>
            <person name="Pepin K.H."/>
            <person name="Johnson M."/>
            <person name="Thiruvilangam P."/>
            <person name="Bhonagiri V."/>
            <person name="Nash W.E."/>
            <person name="Wang C."/>
            <person name="Mardis E.R."/>
            <person name="Wilson R.K."/>
        </authorList>
    </citation>
    <scope>NUCLEOTIDE SEQUENCE [LARGE SCALE GENOMIC DNA]</scope>
    <source>
        <strain evidence="1 2">DSM 753</strain>
    </source>
</reference>
<proteinExistence type="predicted"/>
<evidence type="ECO:0000313" key="2">
    <source>
        <dbReference type="Proteomes" id="UP000003490"/>
    </source>
</evidence>
<dbReference type="HOGENOM" id="CLU_3268084_0_0_9"/>
<dbReference type="AlphaFoldDB" id="A7VNT6"/>
<organism evidence="1 2">
    <name type="scientific">[Clostridium] leptum DSM 753</name>
    <dbReference type="NCBI Taxonomy" id="428125"/>
    <lineage>
        <taxon>Bacteria</taxon>
        <taxon>Bacillati</taxon>
        <taxon>Bacillota</taxon>
        <taxon>Clostridia</taxon>
        <taxon>Eubacteriales</taxon>
        <taxon>Oscillospiraceae</taxon>
        <taxon>Oscillospiraceae incertae sedis</taxon>
    </lineage>
</organism>
<name>A7VNT6_9FIRM</name>
<dbReference type="Proteomes" id="UP000003490">
    <property type="component" value="Unassembled WGS sequence"/>
</dbReference>